<proteinExistence type="predicted"/>
<dbReference type="EMBL" id="CP116942">
    <property type="protein sequence ID" value="WCO67929.1"/>
    <property type="molecule type" value="Genomic_DNA"/>
</dbReference>
<dbReference type="KEGG" id="ima:PO878_04220"/>
<dbReference type="AlphaFoldDB" id="A0AAF0BWW7"/>
<reference evidence="2" key="1">
    <citation type="submission" date="2023-01" db="EMBL/GenBank/DDBJ databases">
        <title>The diversity of Class Acidimicrobiia in South China Sea sediment environments and the proposal of Iamia marina sp. nov., a novel species of the genus Iamia.</title>
        <authorList>
            <person name="He Y."/>
            <person name="Tian X."/>
        </authorList>
    </citation>
    <scope>NUCLEOTIDE SEQUENCE</scope>
    <source>
        <strain evidence="2">DSM 19957</strain>
    </source>
</reference>
<feature type="region of interest" description="Disordered" evidence="1">
    <location>
        <begin position="28"/>
        <end position="110"/>
    </location>
</feature>
<sequence length="175" mass="17044">MSRGALVALAAVVVVALVATGVGVFLVTQGDDGGPDDAASDRTTTTSGAPSSSTSAPTSGGSDPVPVPSVPSTDGSDPTSPLPDLPFPGGLGDPLPEGFPTPEGARPGDIGLEVDQSAADVLAFYRSSLPAAGYTVADSEDASTGASLTVIGNGVDGQLVVTDVIAPTRIVWLAG</sequence>
<name>A0AAF0BWW7_9ACTN</name>
<protein>
    <submittedName>
        <fullName evidence="2">Uncharacterized protein</fullName>
    </submittedName>
</protein>
<evidence type="ECO:0000313" key="2">
    <source>
        <dbReference type="EMBL" id="WCO67929.1"/>
    </source>
</evidence>
<gene>
    <name evidence="2" type="ORF">PO878_04220</name>
</gene>
<accession>A0AAF0BWW7</accession>
<feature type="compositionally biased region" description="Low complexity" evidence="1">
    <location>
        <begin position="43"/>
        <end position="79"/>
    </location>
</feature>
<dbReference type="Proteomes" id="UP001216390">
    <property type="component" value="Chromosome"/>
</dbReference>
<evidence type="ECO:0000256" key="1">
    <source>
        <dbReference type="SAM" id="MobiDB-lite"/>
    </source>
</evidence>
<evidence type="ECO:0000313" key="3">
    <source>
        <dbReference type="Proteomes" id="UP001216390"/>
    </source>
</evidence>
<dbReference type="RefSeq" id="WP_272737447.1">
    <property type="nucleotide sequence ID" value="NZ_CP116942.1"/>
</dbReference>
<organism evidence="2 3">
    <name type="scientific">Iamia majanohamensis</name>
    <dbReference type="NCBI Taxonomy" id="467976"/>
    <lineage>
        <taxon>Bacteria</taxon>
        <taxon>Bacillati</taxon>
        <taxon>Actinomycetota</taxon>
        <taxon>Acidimicrobiia</taxon>
        <taxon>Acidimicrobiales</taxon>
        <taxon>Iamiaceae</taxon>
        <taxon>Iamia</taxon>
    </lineage>
</organism>
<keyword evidence="3" id="KW-1185">Reference proteome</keyword>